<keyword evidence="3" id="KW-1185">Reference proteome</keyword>
<dbReference type="InterPro" id="IPR018678">
    <property type="entry name" value="DUF2160_TM"/>
</dbReference>
<dbReference type="Proteomes" id="UP001465153">
    <property type="component" value="Unassembled WGS sequence"/>
</dbReference>
<evidence type="ECO:0000256" key="1">
    <source>
        <dbReference type="SAM" id="Phobius"/>
    </source>
</evidence>
<evidence type="ECO:0000313" key="3">
    <source>
        <dbReference type="Proteomes" id="UP001465153"/>
    </source>
</evidence>
<comment type="caution">
    <text evidence="2">The sequence shown here is derived from an EMBL/GenBank/DDBJ whole genome shotgun (WGS) entry which is preliminary data.</text>
</comment>
<organism evidence="2 3">
    <name type="scientific">Sessilibacter corallicola</name>
    <dbReference type="NCBI Taxonomy" id="2904075"/>
    <lineage>
        <taxon>Bacteria</taxon>
        <taxon>Pseudomonadati</taxon>
        <taxon>Pseudomonadota</taxon>
        <taxon>Gammaproteobacteria</taxon>
        <taxon>Cellvibrionales</taxon>
        <taxon>Cellvibrionaceae</taxon>
        <taxon>Sessilibacter</taxon>
    </lineage>
</organism>
<name>A0ABQ0AEM8_9GAMM</name>
<protein>
    <submittedName>
        <fullName evidence="2">DUF2160 domain-containing protein</fullName>
    </submittedName>
</protein>
<keyword evidence="1" id="KW-0472">Membrane</keyword>
<feature type="transmembrane region" description="Helical" evidence="1">
    <location>
        <begin position="73"/>
        <end position="90"/>
    </location>
</feature>
<keyword evidence="1" id="KW-0812">Transmembrane</keyword>
<feature type="transmembrane region" description="Helical" evidence="1">
    <location>
        <begin position="6"/>
        <end position="29"/>
    </location>
</feature>
<keyword evidence="1" id="KW-1133">Transmembrane helix</keyword>
<dbReference type="Pfam" id="PF09928">
    <property type="entry name" value="DUF2160"/>
    <property type="match status" value="1"/>
</dbReference>
<accession>A0ABQ0AEM8</accession>
<reference evidence="2 3" key="1">
    <citation type="submission" date="2024-04" db="EMBL/GenBank/DDBJ databases">
        <title>Draft genome sequence of Sessilibacter corallicola NBRC 116591.</title>
        <authorList>
            <person name="Miyakawa T."/>
            <person name="Kusuya Y."/>
            <person name="Miura T."/>
        </authorList>
    </citation>
    <scope>NUCLEOTIDE SEQUENCE [LARGE SCALE GENOMIC DNA]</scope>
    <source>
        <strain evidence="2 3">KU-00831-HH</strain>
    </source>
</reference>
<gene>
    <name evidence="2" type="ORF">NBRC116591_38790</name>
</gene>
<proteinExistence type="predicted"/>
<sequence>MGWMAWSTVTTTFFIGIAIILICMTIWEIKSPTVERKGFLPIIATTRGDRVFIGLLGSAYIHLIFLAVSEHSIWIAFGISVVWFFSVLRWG</sequence>
<dbReference type="EMBL" id="BAABWN010000018">
    <property type="protein sequence ID" value="GAA6170067.1"/>
    <property type="molecule type" value="Genomic_DNA"/>
</dbReference>
<feature type="transmembrane region" description="Helical" evidence="1">
    <location>
        <begin position="50"/>
        <end position="67"/>
    </location>
</feature>
<evidence type="ECO:0000313" key="2">
    <source>
        <dbReference type="EMBL" id="GAA6170067.1"/>
    </source>
</evidence>